<evidence type="ECO:0000313" key="1">
    <source>
        <dbReference type="EMBL" id="KAK3282176.1"/>
    </source>
</evidence>
<sequence>MVALTQTARFPDHPEVTALWGKSTRFPDHPEVTALWGKSTRFPDHPEVTALWGKITWVGVDVIFGVNGRVWVGAHVEAPAADTGTPHSAEDEAEKITRPPVKVDAEVREKVCRVANAIQVLAKLFFPIHAPAVLQTYQDSLAADVQAKDMLGDYFQTYVLEKEVERRVLASS</sequence>
<dbReference type="CDD" id="cd22525">
    <property type="entry name" value="KH-I_Rrp4_eukar"/>
    <property type="match status" value="1"/>
</dbReference>
<gene>
    <name evidence="1" type="ORF">CYMTET_10077</name>
</gene>
<name>A0AAE0GQD2_9CHLO</name>
<reference evidence="1 2" key="1">
    <citation type="journal article" date="2015" name="Genome Biol. Evol.">
        <title>Comparative Genomics of a Bacterivorous Green Alga Reveals Evolutionary Causalities and Consequences of Phago-Mixotrophic Mode of Nutrition.</title>
        <authorList>
            <person name="Burns J.A."/>
            <person name="Paasch A."/>
            <person name="Narechania A."/>
            <person name="Kim E."/>
        </authorList>
    </citation>
    <scope>NUCLEOTIDE SEQUENCE [LARGE SCALE GENOMIC DNA]</scope>
    <source>
        <strain evidence="1 2">PLY_AMNH</strain>
    </source>
</reference>
<accession>A0AAE0GQD2</accession>
<comment type="caution">
    <text evidence="1">The sequence shown here is derived from an EMBL/GenBank/DDBJ whole genome shotgun (WGS) entry which is preliminary data.</text>
</comment>
<dbReference type="Proteomes" id="UP001190700">
    <property type="component" value="Unassembled WGS sequence"/>
</dbReference>
<dbReference type="GO" id="GO:0003723">
    <property type="term" value="F:RNA binding"/>
    <property type="evidence" value="ECO:0007669"/>
    <property type="project" value="InterPro"/>
</dbReference>
<organism evidence="1 2">
    <name type="scientific">Cymbomonas tetramitiformis</name>
    <dbReference type="NCBI Taxonomy" id="36881"/>
    <lineage>
        <taxon>Eukaryota</taxon>
        <taxon>Viridiplantae</taxon>
        <taxon>Chlorophyta</taxon>
        <taxon>Pyramimonadophyceae</taxon>
        <taxon>Pyramimonadales</taxon>
        <taxon>Pyramimonadaceae</taxon>
        <taxon>Cymbomonas</taxon>
    </lineage>
</organism>
<dbReference type="SUPFAM" id="SSF54791">
    <property type="entry name" value="Eukaryotic type KH-domain (KH-domain type I)"/>
    <property type="match status" value="1"/>
</dbReference>
<proteinExistence type="predicted"/>
<dbReference type="EMBL" id="LGRX02003486">
    <property type="protein sequence ID" value="KAK3282176.1"/>
    <property type="molecule type" value="Genomic_DNA"/>
</dbReference>
<dbReference type="AlphaFoldDB" id="A0AAE0GQD2"/>
<protein>
    <submittedName>
        <fullName evidence="1">Uncharacterized protein</fullName>
    </submittedName>
</protein>
<dbReference type="InterPro" id="IPR036612">
    <property type="entry name" value="KH_dom_type_1_sf"/>
</dbReference>
<keyword evidence="2" id="KW-1185">Reference proteome</keyword>
<evidence type="ECO:0000313" key="2">
    <source>
        <dbReference type="Proteomes" id="UP001190700"/>
    </source>
</evidence>